<comment type="caution">
    <text evidence="2">The sequence shown here is derived from an EMBL/GenBank/DDBJ whole genome shotgun (WGS) entry which is preliminary data.</text>
</comment>
<name>A0ABU5NUM2_9GAMM</name>
<evidence type="ECO:0000313" key="3">
    <source>
        <dbReference type="Proteomes" id="UP001305746"/>
    </source>
</evidence>
<reference evidence="2 3" key="1">
    <citation type="submission" date="2023-12" db="EMBL/GenBank/DDBJ databases">
        <title>Marinobacter qingdaonensis sp. nov., isolated from the intertidal sediment of Qingdao, PR China.</title>
        <authorList>
            <person name="Li Y."/>
        </authorList>
    </citation>
    <scope>NUCLEOTIDE SEQUENCE [LARGE SCALE GENOMIC DNA]</scope>
    <source>
        <strain evidence="2 3">ASW11-75</strain>
    </source>
</reference>
<accession>A0ABU5NUM2</accession>
<dbReference type="RefSeq" id="WP_322854038.1">
    <property type="nucleotide sequence ID" value="NZ_JAYDCJ010000001.1"/>
</dbReference>
<keyword evidence="3" id="KW-1185">Reference proteome</keyword>
<gene>
    <name evidence="2" type="ORF">U5822_02480</name>
</gene>
<feature type="domain" description="Phage tail assembly chaperone-like" evidence="1">
    <location>
        <begin position="65"/>
        <end position="130"/>
    </location>
</feature>
<sequence length="132" mass="15336">MYAVINGLGHILSFEHEPRNDGRFTDVEISPDLVRELRAQREAGFVIKYKDAEFVVEAPRHVVTWEQIREQRDTKFAEADAELFRLIDDELINAQDHTASKRDVATYRKELRDVPQTFAQPQDVVWPTPPFA</sequence>
<dbReference type="InterPro" id="IPR031893">
    <property type="entry name" value="Phage_tail_APC"/>
</dbReference>
<proteinExistence type="predicted"/>
<evidence type="ECO:0000313" key="2">
    <source>
        <dbReference type="EMBL" id="MEA1079518.1"/>
    </source>
</evidence>
<dbReference type="Proteomes" id="UP001305746">
    <property type="component" value="Unassembled WGS sequence"/>
</dbReference>
<dbReference type="EMBL" id="JAYDCJ010000001">
    <property type="protein sequence ID" value="MEA1079518.1"/>
    <property type="molecule type" value="Genomic_DNA"/>
</dbReference>
<protein>
    <submittedName>
        <fullName evidence="2">Phage tail assembly chaperone</fullName>
    </submittedName>
</protein>
<dbReference type="Pfam" id="PF16778">
    <property type="entry name" value="Phage_tail_APC"/>
    <property type="match status" value="1"/>
</dbReference>
<evidence type="ECO:0000259" key="1">
    <source>
        <dbReference type="Pfam" id="PF16778"/>
    </source>
</evidence>
<organism evidence="2 3">
    <name type="scientific">Marinobacter qingdaonensis</name>
    <dbReference type="NCBI Taxonomy" id="3108486"/>
    <lineage>
        <taxon>Bacteria</taxon>
        <taxon>Pseudomonadati</taxon>
        <taxon>Pseudomonadota</taxon>
        <taxon>Gammaproteobacteria</taxon>
        <taxon>Pseudomonadales</taxon>
        <taxon>Marinobacteraceae</taxon>
        <taxon>Marinobacter</taxon>
    </lineage>
</organism>